<dbReference type="GeneID" id="84631118"/>
<feature type="chain" id="PRO_5046765786" evidence="1">
    <location>
        <begin position="30"/>
        <end position="846"/>
    </location>
</feature>
<dbReference type="Pfam" id="PF05594">
    <property type="entry name" value="Fil_haemagg"/>
    <property type="match status" value="8"/>
</dbReference>
<dbReference type="Pfam" id="PF05860">
    <property type="entry name" value="TPS"/>
    <property type="match status" value="1"/>
</dbReference>
<dbReference type="InterPro" id="IPR008619">
    <property type="entry name" value="Filamentous_hemagglutn_rpt"/>
</dbReference>
<evidence type="ECO:0000313" key="4">
    <source>
        <dbReference type="Proteomes" id="UP000237673"/>
    </source>
</evidence>
<evidence type="ECO:0000313" key="3">
    <source>
        <dbReference type="EMBL" id="AUY24843.1"/>
    </source>
</evidence>
<feature type="signal peptide" evidence="1">
    <location>
        <begin position="1"/>
        <end position="29"/>
    </location>
</feature>
<evidence type="ECO:0000256" key="1">
    <source>
        <dbReference type="SAM" id="SignalP"/>
    </source>
</evidence>
<gene>
    <name evidence="3" type="ORF">C2E16_07930</name>
</gene>
<keyword evidence="4" id="KW-1185">Reference proteome</keyword>
<evidence type="ECO:0000259" key="2">
    <source>
        <dbReference type="SMART" id="SM00912"/>
    </source>
</evidence>
<dbReference type="InterPro" id="IPR012334">
    <property type="entry name" value="Pectin_lyas_fold"/>
</dbReference>
<dbReference type="Gene3D" id="2.160.20.10">
    <property type="entry name" value="Single-stranded right-handed beta-helix, Pectin lyase-like"/>
    <property type="match status" value="1"/>
</dbReference>
<proteinExistence type="predicted"/>
<dbReference type="EMBL" id="CP026378">
    <property type="protein sequence ID" value="AUY24843.1"/>
    <property type="molecule type" value="Genomic_DNA"/>
</dbReference>
<accession>A0ABM6S0S7</accession>
<dbReference type="RefSeq" id="WP_071883688.1">
    <property type="nucleotide sequence ID" value="NZ_CP026378.1"/>
</dbReference>
<feature type="domain" description="Filamentous haemagglutinin FhaB/tRNA nuclease CdiA-like TPS" evidence="2">
    <location>
        <begin position="42"/>
        <end position="162"/>
    </location>
</feature>
<dbReference type="NCBIfam" id="TIGR01901">
    <property type="entry name" value="adhes_NPXG"/>
    <property type="match status" value="1"/>
</dbReference>
<dbReference type="NCBIfam" id="TIGR01731">
    <property type="entry name" value="fil_hemag_20aa"/>
    <property type="match status" value="7"/>
</dbReference>
<dbReference type="InterPro" id="IPR010069">
    <property type="entry name" value="CdiA_FHA1_rpt"/>
</dbReference>
<dbReference type="SMART" id="SM00912">
    <property type="entry name" value="Haemagg_act"/>
    <property type="match status" value="1"/>
</dbReference>
<dbReference type="SUPFAM" id="SSF51126">
    <property type="entry name" value="Pectin lyase-like"/>
    <property type="match status" value="1"/>
</dbReference>
<dbReference type="Proteomes" id="UP000237673">
    <property type="component" value="Chromosome"/>
</dbReference>
<sequence>MKKNTMLGLVKFNPIAASILLALPIVTQAVTPSTRGTNVNQVNGVTVIDIDTANAKGISHNIYGSLSVDKNGLIFNNSNTSVNTSLAGQINGNSNLTSGSAKVIVNEVTTTNKSHLNGILEVAGSKAHLIIANPNGISCQGCGFINTDKVTITTGKPDMQNGELKGYSVNGGIINVNGLGSDSPTEILARSVATSGLVIAPSLSVVAGSNYVDTTGNVTGSVKAQGSRNQYSIDVANIGGMYADRISLVSTDKGIGVRNSGVIAGSSSVQINSNGKLVNNNAQITSGMNVDIKTSEMLENVTGKISSDGDISINTNRKTINNSRAGNIISSGNINIDSGALDNTNGKMAASEKLEINTNNNKLINYGKGERVGINAGAVVLNTGVLDNRDGSLKGYNISANSSGINNTHGIIEASGNIDLVSNLDIYNTEGRIRTATGHIKIDASKGIFNNNKTRTADYTSEDTLGVAAGEGGAEIKAITVNNQSGQIGSNGTISFISTGKVDNFKGKLSAEKGLTIKAKNFSNGQAGTSVNGNVTIDLTGEFANNIGIFSARNGDISLKANYVNNSGAVLEGRNVNIEAKDWVNNKDALLVAHQKLVINAVNHIDNSNGEYFGHDYGIYLGMMNQPGGLDGKGGVEIHTRSINNNHSRIVAESGSLDMVIGEAVHNSHAMIVSKAGAPVNIKAQSIHNNYSTISSNGALNIETGFLSNSGSGTMIDNNATGIISSVDDLRLTVGQSFTNYGWINSKKDAYINVNGTLSNSNTINADGSLFINGTSVNNYRSMSAGNRLEAKSDSYIDNFGNMNAAVMALDAKGSIGNLGVILGRSALTTNARNIYNYATMTSYGF</sequence>
<reference evidence="3 4" key="1">
    <citation type="submission" date="2018-01" db="EMBL/GenBank/DDBJ databases">
        <title>Complete and assembled Genome of Pantoea calida DSM22759T.</title>
        <authorList>
            <person name="Stevens M.J.A."/>
            <person name="Zurfluh K."/>
            <person name="Stephan R."/>
        </authorList>
    </citation>
    <scope>NUCLEOTIDE SEQUENCE [LARGE SCALE GENOMIC DNA]</scope>
    <source>
        <strain evidence="3 4">DSM 22759</strain>
    </source>
</reference>
<protein>
    <submittedName>
        <fullName evidence="3">Filamentous hemagglutinin N-terminal domain-containing protein</fullName>
    </submittedName>
</protein>
<organism evidence="3 4">
    <name type="scientific">Mixta calida</name>
    <dbReference type="NCBI Taxonomy" id="665913"/>
    <lineage>
        <taxon>Bacteria</taxon>
        <taxon>Pseudomonadati</taxon>
        <taxon>Pseudomonadota</taxon>
        <taxon>Gammaproteobacteria</taxon>
        <taxon>Enterobacterales</taxon>
        <taxon>Erwiniaceae</taxon>
        <taxon>Mixta</taxon>
    </lineage>
</organism>
<dbReference type="InterPro" id="IPR011050">
    <property type="entry name" value="Pectin_lyase_fold/virulence"/>
</dbReference>
<name>A0ABM6S0S7_9GAMM</name>
<keyword evidence="1" id="KW-0732">Signal</keyword>
<dbReference type="InterPro" id="IPR008638">
    <property type="entry name" value="FhaB/CdiA-like_TPS"/>
</dbReference>